<dbReference type="Pfam" id="PF01370">
    <property type="entry name" value="Epimerase"/>
    <property type="match status" value="1"/>
</dbReference>
<accession>A0A930RCG1</accession>
<reference evidence="2" key="1">
    <citation type="submission" date="2020-04" db="EMBL/GenBank/DDBJ databases">
        <title>Deep metagenomics examines the oral microbiome during advanced dental caries in children, revealing novel taxa and co-occurrences with host molecules.</title>
        <authorList>
            <person name="Baker J.L."/>
            <person name="Morton J.T."/>
            <person name="Dinis M."/>
            <person name="Alvarez R."/>
            <person name="Tran N.C."/>
            <person name="Knight R."/>
            <person name="Edlund A."/>
        </authorList>
    </citation>
    <scope>NUCLEOTIDE SEQUENCE</scope>
    <source>
        <strain evidence="2">JCVI_23_bin.22</strain>
    </source>
</reference>
<dbReference type="InterPro" id="IPR001509">
    <property type="entry name" value="Epimerase_deHydtase"/>
</dbReference>
<evidence type="ECO:0000313" key="3">
    <source>
        <dbReference type="Proteomes" id="UP000721045"/>
    </source>
</evidence>
<feature type="domain" description="NAD-dependent epimerase/dehydratase" evidence="1">
    <location>
        <begin position="5"/>
        <end position="200"/>
    </location>
</feature>
<protein>
    <submittedName>
        <fullName evidence="2">NAD-dependent epimerase/dehydratase family protein</fullName>
    </submittedName>
</protein>
<dbReference type="PANTHER" id="PTHR43245">
    <property type="entry name" value="BIFUNCTIONAL POLYMYXIN RESISTANCE PROTEIN ARNA"/>
    <property type="match status" value="1"/>
</dbReference>
<dbReference type="EMBL" id="JABZYP010000024">
    <property type="protein sequence ID" value="MBF1713371.1"/>
    <property type="molecule type" value="Genomic_DNA"/>
</dbReference>
<dbReference type="Gene3D" id="3.40.50.720">
    <property type="entry name" value="NAD(P)-binding Rossmann-like Domain"/>
    <property type="match status" value="1"/>
</dbReference>
<evidence type="ECO:0000259" key="1">
    <source>
        <dbReference type="Pfam" id="PF01370"/>
    </source>
</evidence>
<dbReference type="Proteomes" id="UP000721045">
    <property type="component" value="Unassembled WGS sequence"/>
</dbReference>
<dbReference type="AlphaFoldDB" id="A0A930RCG1"/>
<dbReference type="InterPro" id="IPR036291">
    <property type="entry name" value="NAD(P)-bd_dom_sf"/>
</dbReference>
<name>A0A930RCG1_STRIT</name>
<gene>
    <name evidence="2" type="ORF">HXO88_06535</name>
</gene>
<organism evidence="2 3">
    <name type="scientific">Streptococcus intermedius</name>
    <dbReference type="NCBI Taxonomy" id="1338"/>
    <lineage>
        <taxon>Bacteria</taxon>
        <taxon>Bacillati</taxon>
        <taxon>Bacillota</taxon>
        <taxon>Bacilli</taxon>
        <taxon>Lactobacillales</taxon>
        <taxon>Streptococcaceae</taxon>
        <taxon>Streptococcus</taxon>
        <taxon>Streptococcus anginosus group</taxon>
    </lineage>
</organism>
<evidence type="ECO:0000313" key="2">
    <source>
        <dbReference type="EMBL" id="MBF1713371.1"/>
    </source>
</evidence>
<dbReference type="SUPFAM" id="SSF51735">
    <property type="entry name" value="NAD(P)-binding Rossmann-fold domains"/>
    <property type="match status" value="1"/>
</dbReference>
<dbReference type="PANTHER" id="PTHR43245:SF58">
    <property type="entry name" value="BLL5923 PROTEIN"/>
    <property type="match status" value="1"/>
</dbReference>
<sequence>MKKLLITGANSYIGTSVEKWLRASKNEYEITTLDMRNSNWREHDFSRYDSVFHVAGLAHFSKDKSKKDLYYRINTDLTYSVAKKAKASGVLQFIFMSSIIVYGDSTNKERIIDRETSPTPTDFYGDSKWQAEIKLETLKSPSFKIAIIRPPMIYGSGSKGNYARLSKLAQKIPIFPDYINKRSMLHIDNLCEFVLQVLENNIDGILFPQNKEYICTADLVKQIGLQHGKSIYLTKFFNFLIPLTFFNDNIKKMFGNLVYEKELSEYTFSYQIRDFKESIYLSEKEQ</sequence>
<dbReference type="RefSeq" id="WP_020999226.1">
    <property type="nucleotide sequence ID" value="NZ_JASGZW010000005.1"/>
</dbReference>
<proteinExistence type="predicted"/>
<dbReference type="InterPro" id="IPR050177">
    <property type="entry name" value="Lipid_A_modif_metabolic_enz"/>
</dbReference>
<comment type="caution">
    <text evidence="2">The sequence shown here is derived from an EMBL/GenBank/DDBJ whole genome shotgun (WGS) entry which is preliminary data.</text>
</comment>